<proteinExistence type="predicted"/>
<dbReference type="Proteomes" id="UP000198211">
    <property type="component" value="Unassembled WGS sequence"/>
</dbReference>
<dbReference type="OrthoDB" id="121989at2759"/>
<accession>A0A225WF94</accession>
<sequence>MIRSAVLIPDRGDIQESVKKKRVYKKRKSTSAVRKEEKLALEDAIAALETQLESLKLRRGGEDTNFRRKITHNEVLRDAIQQQHLVMASAQRMILDCVRRQSHGLRPTEMFIHLTTDRRARHETIGMHPTAEYFHEEKYETPEGDLCNVRFERLLLRGVKGGIRAVVGALKQAAFNAEIIISDRLGNLTIREDENLTDEDFFQMRLLTQMPQGFLVENNLVRFTEFYPADGGDSYAVTAADFVDVDDLYPFKPHERIRRDATAAILITSHVDTNTKQSEVEGGNTSSEDEGESDIVITRWVFTRICHTELNIPHQILQEIRDLSDRVSETMMNCVRKTVGLSE</sequence>
<comment type="caution">
    <text evidence="1">The sequence shown here is derived from an EMBL/GenBank/DDBJ whole genome shotgun (WGS) entry which is preliminary data.</text>
</comment>
<protein>
    <submittedName>
        <fullName evidence="1">Uncharacterized protein</fullName>
    </submittedName>
</protein>
<name>A0A225WF94_9STRA</name>
<reference evidence="2" key="1">
    <citation type="submission" date="2017-03" db="EMBL/GenBank/DDBJ databases">
        <title>Phytopthora megakarya and P. palmivora, two closely related causual agents of cacao black pod achieved similar genome size and gene model numbers by different mechanisms.</title>
        <authorList>
            <person name="Ali S."/>
            <person name="Shao J."/>
            <person name="Larry D.J."/>
            <person name="Kronmiller B."/>
            <person name="Shen D."/>
            <person name="Strem M.D."/>
            <person name="Melnick R.L."/>
            <person name="Guiltinan M.J."/>
            <person name="Tyler B.M."/>
            <person name="Meinhardt L.W."/>
            <person name="Bailey B.A."/>
        </authorList>
    </citation>
    <scope>NUCLEOTIDE SEQUENCE [LARGE SCALE GENOMIC DNA]</scope>
    <source>
        <strain evidence="2">zdho120</strain>
    </source>
</reference>
<dbReference type="AlphaFoldDB" id="A0A225WF94"/>
<gene>
    <name evidence="1" type="ORF">PHMEG_00010508</name>
</gene>
<evidence type="ECO:0000313" key="2">
    <source>
        <dbReference type="Proteomes" id="UP000198211"/>
    </source>
</evidence>
<dbReference type="EMBL" id="NBNE01001053">
    <property type="protein sequence ID" value="OWZ15789.1"/>
    <property type="molecule type" value="Genomic_DNA"/>
</dbReference>
<organism evidence="1 2">
    <name type="scientific">Phytophthora megakarya</name>
    <dbReference type="NCBI Taxonomy" id="4795"/>
    <lineage>
        <taxon>Eukaryota</taxon>
        <taxon>Sar</taxon>
        <taxon>Stramenopiles</taxon>
        <taxon>Oomycota</taxon>
        <taxon>Peronosporomycetes</taxon>
        <taxon>Peronosporales</taxon>
        <taxon>Peronosporaceae</taxon>
        <taxon>Phytophthora</taxon>
    </lineage>
</organism>
<evidence type="ECO:0000313" key="1">
    <source>
        <dbReference type="EMBL" id="OWZ15789.1"/>
    </source>
</evidence>
<keyword evidence="2" id="KW-1185">Reference proteome</keyword>